<comment type="similarity">
    <text evidence="2 13">Belongs to the peptidase M14 family.</text>
</comment>
<dbReference type="CDD" id="cd19518">
    <property type="entry name" value="RecA-like_NVL_r1-like"/>
    <property type="match status" value="1"/>
</dbReference>
<dbReference type="FunFam" id="1.10.8.60:FF:000112">
    <property type="entry name" value="Smallminded, isoform A"/>
    <property type="match status" value="1"/>
</dbReference>
<evidence type="ECO:0000313" key="16">
    <source>
        <dbReference type="EMBL" id="SPP77177.1"/>
    </source>
</evidence>
<evidence type="ECO:0000256" key="7">
    <source>
        <dbReference type="ARBA" id="ARBA00022729"/>
    </source>
</evidence>
<dbReference type="GO" id="GO:0006508">
    <property type="term" value="P:proteolysis"/>
    <property type="evidence" value="ECO:0007669"/>
    <property type="project" value="UniProtKB-KW"/>
</dbReference>
<dbReference type="SMART" id="SM00631">
    <property type="entry name" value="Zn_pept"/>
    <property type="match status" value="1"/>
</dbReference>
<keyword evidence="7" id="KW-0732">Signal</keyword>
<feature type="compositionally biased region" description="Polar residues" evidence="14">
    <location>
        <begin position="90"/>
        <end position="114"/>
    </location>
</feature>
<comment type="cofactor">
    <cofactor evidence="1">
        <name>Zn(2+)</name>
        <dbReference type="ChEBI" id="CHEBI:29105"/>
    </cofactor>
</comment>
<evidence type="ECO:0000256" key="8">
    <source>
        <dbReference type="ARBA" id="ARBA00022741"/>
    </source>
</evidence>
<dbReference type="GO" id="GO:0005524">
    <property type="term" value="F:ATP binding"/>
    <property type="evidence" value="ECO:0007669"/>
    <property type="project" value="UniProtKB-KW"/>
</dbReference>
<dbReference type="PROSITE" id="PS00674">
    <property type="entry name" value="AAA"/>
    <property type="match status" value="1"/>
</dbReference>
<dbReference type="Pfam" id="PF00246">
    <property type="entry name" value="Peptidase_M14"/>
    <property type="match status" value="1"/>
</dbReference>
<dbReference type="InterPro" id="IPR000834">
    <property type="entry name" value="Peptidase_M14"/>
</dbReference>
<keyword evidence="11" id="KW-0067">ATP-binding</keyword>
<dbReference type="InterPro" id="IPR003593">
    <property type="entry name" value="AAA+_ATPase"/>
</dbReference>
<keyword evidence="9" id="KW-0378">Hydrolase</keyword>
<evidence type="ECO:0000313" key="17">
    <source>
        <dbReference type="Proteomes" id="UP000268350"/>
    </source>
</evidence>
<feature type="region of interest" description="Disordered" evidence="14">
    <location>
        <begin position="167"/>
        <end position="211"/>
    </location>
</feature>
<name>A0A3B0J5R6_DROGU</name>
<dbReference type="InterPro" id="IPR003959">
    <property type="entry name" value="ATPase_AAA_core"/>
</dbReference>
<evidence type="ECO:0000256" key="9">
    <source>
        <dbReference type="ARBA" id="ARBA00022801"/>
    </source>
</evidence>
<dbReference type="GO" id="GO:1990275">
    <property type="term" value="F:preribosome binding"/>
    <property type="evidence" value="ECO:0007669"/>
    <property type="project" value="TreeGrafter"/>
</dbReference>
<dbReference type="InterPro" id="IPR003960">
    <property type="entry name" value="ATPase_AAA_CS"/>
</dbReference>
<keyword evidence="8" id="KW-0547">Nucleotide-binding</keyword>
<dbReference type="Gene3D" id="1.10.8.60">
    <property type="match status" value="2"/>
</dbReference>
<dbReference type="EMBL" id="OUUW01000002">
    <property type="protein sequence ID" value="SPP77177.1"/>
    <property type="molecule type" value="Genomic_DNA"/>
</dbReference>
<feature type="compositionally biased region" description="Basic and acidic residues" evidence="14">
    <location>
        <begin position="198"/>
        <end position="209"/>
    </location>
</feature>
<dbReference type="Pfam" id="PF00004">
    <property type="entry name" value="AAA"/>
    <property type="match status" value="2"/>
</dbReference>
<feature type="region of interest" description="Disordered" evidence="14">
    <location>
        <begin position="503"/>
        <end position="575"/>
    </location>
</feature>
<dbReference type="GO" id="GO:0005634">
    <property type="term" value="C:nucleus"/>
    <property type="evidence" value="ECO:0007669"/>
    <property type="project" value="TreeGrafter"/>
</dbReference>
<dbReference type="InterPro" id="IPR027417">
    <property type="entry name" value="P-loop_NTPase"/>
</dbReference>
<dbReference type="SUPFAM" id="SSF52540">
    <property type="entry name" value="P-loop containing nucleoside triphosphate hydrolases"/>
    <property type="match status" value="2"/>
</dbReference>
<evidence type="ECO:0000256" key="3">
    <source>
        <dbReference type="ARBA" id="ARBA00006914"/>
    </source>
</evidence>
<dbReference type="STRING" id="7266.A0A3B0J5R6"/>
<gene>
    <name evidence="16" type="ORF">DGUA_6G007821</name>
</gene>
<dbReference type="InterPro" id="IPR050168">
    <property type="entry name" value="AAA_ATPase_domain"/>
</dbReference>
<dbReference type="InterPro" id="IPR031996">
    <property type="entry name" value="NVL2_nucleolin-bd"/>
</dbReference>
<feature type="active site" description="Proton donor/acceptor" evidence="13">
    <location>
        <position position="1291"/>
    </location>
</feature>
<proteinExistence type="inferred from homology"/>
<keyword evidence="17" id="KW-1185">Reference proteome</keyword>
<dbReference type="GO" id="GO:0003723">
    <property type="term" value="F:RNA binding"/>
    <property type="evidence" value="ECO:0007669"/>
    <property type="project" value="TreeGrafter"/>
</dbReference>
<dbReference type="Pfam" id="PF16725">
    <property type="entry name" value="Nucleolin_bd"/>
    <property type="match status" value="1"/>
</dbReference>
<evidence type="ECO:0000256" key="10">
    <source>
        <dbReference type="ARBA" id="ARBA00022833"/>
    </source>
</evidence>
<dbReference type="InterPro" id="IPR041569">
    <property type="entry name" value="AAA_lid_3"/>
</dbReference>
<dbReference type="PROSITE" id="PS52035">
    <property type="entry name" value="PEPTIDASE_M14"/>
    <property type="match status" value="1"/>
</dbReference>
<dbReference type="FunFam" id="3.40.50.300:FF:000149">
    <property type="entry name" value="Nuclear valosin-containing protein-like"/>
    <property type="match status" value="1"/>
</dbReference>
<dbReference type="FunFam" id="3.40.630.10:FF:000084">
    <property type="entry name" value="Carboxypeptidase B2"/>
    <property type="match status" value="1"/>
</dbReference>
<dbReference type="SMART" id="SM00382">
    <property type="entry name" value="AAA"/>
    <property type="match status" value="2"/>
</dbReference>
<dbReference type="SUPFAM" id="SSF53187">
    <property type="entry name" value="Zn-dependent exopeptidases"/>
    <property type="match status" value="1"/>
</dbReference>
<reference evidence="17" key="1">
    <citation type="submission" date="2018-01" db="EMBL/GenBank/DDBJ databases">
        <authorList>
            <person name="Alioto T."/>
            <person name="Alioto T."/>
        </authorList>
    </citation>
    <scope>NUCLEOTIDE SEQUENCE [LARGE SCALE GENOMIC DNA]</scope>
</reference>
<dbReference type="PANTHER" id="PTHR23077:SF171">
    <property type="entry name" value="NUCLEAR VALOSIN-CONTAINING PROTEIN-LIKE"/>
    <property type="match status" value="1"/>
</dbReference>
<dbReference type="OrthoDB" id="3626597at2759"/>
<sequence>MKKSKPLLHDHLITIRVKKYLEEHIGETYLDVKLMTKELMSKYPEYSRRKFGPFRQLVHQAFKIISDSYNLDQVSSSEEECPSEESEPPQNSVMNNMMNSLYSQSRKSLANKPTTEPIDISSGDEGEDDAPSTTNANGDASQAPPPPIISSNTLKRIMSDEGEANTVAAKKSVKPNTNIIQGPGQEPAQKFNSGSGKTHSDGCPRKDQRNSSMLYQQMRNQSPSGRPRKNKKELELQHITESFRDIGGMDGTLKELCEMLIHIKSPEFYFQLGLLPARGLLLHGPPGCGKTFLARAISGQLKMPLLEVPATELIGGISGESEERIRDVFEQAMDSSPCVLFIDEIDAIGGNRQWAAKDMERRIVSQLISSLDNLKATEFGQSVVVIAATTRPDVLDPGLRRIGRFDHEIAIHIPSRKERREIMRIQCEGLSVDPKLNYDKIAELTPGYVGADLMALVCRSAAIAVQRRSMKKFRELHAASEMNMTTVTLDDDDNDVSIAKAKEEAEAKKEEDKSDGDKADKDKSLAEQEKADGDTEKGAEGTTNGQTPDKPSDAAMEVDEVPPPQKQKQQQQETTVNDYYEPTLAELTNFLDNPPEEFSDPNFCLTLEDFMDAIKVMQPSAKREGFITVPDTTWADIGALQDIRDELKLAVLAPVKYPEKLERLGLTAPSGVLLCGPPGCGKTLLAKAIANEAGINFISVKGPELMNMYVGESERAVRACFQRARNSAPCVIFFDEFDSLCPKRSEGGDGNNSGTRIVNQLLTEMDGVEERKGVYILAATNRPDIIDPAILRPGRLDTILYVGLPEQNERAEILKATTKNGTRPAMADDVDLDEVAAETKGYTGADLAGLVKQASMYALRQSLAEDDNNLEGLCVRRQNFKDALKQLRPSVSEQDRKVYEKLRQKYAAPRVPIANYTKYTVEHGNENAFRYMVDLQTNDTDLDFWLLTRNMSVLTVSPTHKSQFESRLSNLGVSYQVQPLMELMAALQANSTYADEDVEGEYEECQSADCGESQRPRRRSRRQARGFFSHYPRYSEILSFMSGLASRYPQYCRYESLGRSNEGRHIAGLSISLNTRTRPRRVAYIQAAAHGREWITTQTVLYLAYELLSNLRAFQRVLQDVEVFLVPLVNPDGYEYTHTSDRFWRKNRHRYAGHACSGVDINRNFGNHWNYQGASQNLCSEVYSGTSPNSEPETSAVVRYLEFNRHRVKLSLDVHSFGKFIFYPYGYAKNTVPPTVGTLRSVALRAANQIGKYRGTRYTIGTSASILYEASGSLDDFAYGSLGIPLSYTLELPGDEFHVPSSDIINVCKETFAGFVEFIRHVSLY</sequence>
<keyword evidence="4" id="KW-0121">Carboxypeptidase</keyword>
<dbReference type="Pfam" id="PF17862">
    <property type="entry name" value="AAA_lid_3"/>
    <property type="match status" value="2"/>
</dbReference>
<dbReference type="CDD" id="cd19530">
    <property type="entry name" value="RecA-like_NVL_r2-like"/>
    <property type="match status" value="1"/>
</dbReference>
<dbReference type="Gene3D" id="1.10.10.2010">
    <property type="match status" value="1"/>
</dbReference>
<keyword evidence="6" id="KW-0479">Metal-binding</keyword>
<dbReference type="Proteomes" id="UP000268350">
    <property type="component" value="Unassembled WGS sequence"/>
</dbReference>
<feature type="domain" description="Peptidase M14" evidence="15">
    <location>
        <begin position="1030"/>
        <end position="1322"/>
    </location>
</feature>
<dbReference type="FunFam" id="3.40.50.300:FF:000600">
    <property type="entry name" value="Nuclear valosin-containing protein-like"/>
    <property type="match status" value="1"/>
</dbReference>
<dbReference type="Gene3D" id="3.40.630.10">
    <property type="entry name" value="Zn peptidases"/>
    <property type="match status" value="1"/>
</dbReference>
<dbReference type="PRINTS" id="PR00765">
    <property type="entry name" value="CRBOXYPTASEA"/>
</dbReference>
<dbReference type="GO" id="GO:0008270">
    <property type="term" value="F:zinc ion binding"/>
    <property type="evidence" value="ECO:0007669"/>
    <property type="project" value="InterPro"/>
</dbReference>
<feature type="compositionally biased region" description="Polar residues" evidence="14">
    <location>
        <begin position="131"/>
        <end position="140"/>
    </location>
</feature>
<evidence type="ECO:0000256" key="12">
    <source>
        <dbReference type="ARBA" id="ARBA00023049"/>
    </source>
</evidence>
<keyword evidence="12" id="KW-0482">Metalloprotease</keyword>
<dbReference type="PANTHER" id="PTHR23077">
    <property type="entry name" value="AAA-FAMILY ATPASE"/>
    <property type="match status" value="1"/>
</dbReference>
<keyword evidence="5" id="KW-0645">Protease</keyword>
<evidence type="ECO:0000256" key="4">
    <source>
        <dbReference type="ARBA" id="ARBA00022645"/>
    </source>
</evidence>
<evidence type="ECO:0000256" key="14">
    <source>
        <dbReference type="SAM" id="MobiDB-lite"/>
    </source>
</evidence>
<evidence type="ECO:0000256" key="2">
    <source>
        <dbReference type="ARBA" id="ARBA00005988"/>
    </source>
</evidence>
<dbReference type="CDD" id="cd03860">
    <property type="entry name" value="M14_CP_A-B_like"/>
    <property type="match status" value="1"/>
</dbReference>
<dbReference type="InterPro" id="IPR038100">
    <property type="entry name" value="NLV2_N_sf"/>
</dbReference>
<comment type="similarity">
    <text evidence="3">Belongs to the AAA ATPase family.</text>
</comment>
<evidence type="ECO:0000259" key="15">
    <source>
        <dbReference type="PROSITE" id="PS52035"/>
    </source>
</evidence>
<organism evidence="16 17">
    <name type="scientific">Drosophila guanche</name>
    <name type="common">Fruit fly</name>
    <dbReference type="NCBI Taxonomy" id="7266"/>
    <lineage>
        <taxon>Eukaryota</taxon>
        <taxon>Metazoa</taxon>
        <taxon>Ecdysozoa</taxon>
        <taxon>Arthropoda</taxon>
        <taxon>Hexapoda</taxon>
        <taxon>Insecta</taxon>
        <taxon>Pterygota</taxon>
        <taxon>Neoptera</taxon>
        <taxon>Endopterygota</taxon>
        <taxon>Diptera</taxon>
        <taxon>Brachycera</taxon>
        <taxon>Muscomorpha</taxon>
        <taxon>Ephydroidea</taxon>
        <taxon>Drosophilidae</taxon>
        <taxon>Drosophila</taxon>
        <taxon>Sophophora</taxon>
    </lineage>
</organism>
<feature type="compositionally biased region" description="Basic and acidic residues" evidence="14">
    <location>
        <begin position="503"/>
        <end position="539"/>
    </location>
</feature>
<evidence type="ECO:0000256" key="11">
    <source>
        <dbReference type="ARBA" id="ARBA00022840"/>
    </source>
</evidence>
<dbReference type="Gene3D" id="3.40.50.300">
    <property type="entry name" value="P-loop containing nucleotide triphosphate hydrolases"/>
    <property type="match status" value="2"/>
</dbReference>
<evidence type="ECO:0000256" key="6">
    <source>
        <dbReference type="ARBA" id="ARBA00022723"/>
    </source>
</evidence>
<keyword evidence="10" id="KW-0862">Zinc</keyword>
<feature type="compositionally biased region" description="Acidic residues" evidence="14">
    <location>
        <begin position="77"/>
        <end position="87"/>
    </location>
</feature>
<evidence type="ECO:0000256" key="1">
    <source>
        <dbReference type="ARBA" id="ARBA00001947"/>
    </source>
</evidence>
<dbReference type="GO" id="GO:0042254">
    <property type="term" value="P:ribosome biogenesis"/>
    <property type="evidence" value="ECO:0007669"/>
    <property type="project" value="TreeGrafter"/>
</dbReference>
<dbReference type="GO" id="GO:0004181">
    <property type="term" value="F:metallocarboxypeptidase activity"/>
    <property type="evidence" value="ECO:0007669"/>
    <property type="project" value="InterPro"/>
</dbReference>
<protein>
    <submittedName>
        <fullName evidence="16">Blast:Nuclear valosin-containing protein-like</fullName>
    </submittedName>
</protein>
<dbReference type="GO" id="GO:0016887">
    <property type="term" value="F:ATP hydrolysis activity"/>
    <property type="evidence" value="ECO:0007669"/>
    <property type="project" value="InterPro"/>
</dbReference>
<evidence type="ECO:0000256" key="5">
    <source>
        <dbReference type="ARBA" id="ARBA00022670"/>
    </source>
</evidence>
<accession>A0A3B0J5R6</accession>
<feature type="region of interest" description="Disordered" evidence="14">
    <location>
        <begin position="73"/>
        <end position="152"/>
    </location>
</feature>
<evidence type="ECO:0000256" key="13">
    <source>
        <dbReference type="PROSITE-ProRule" id="PRU01379"/>
    </source>
</evidence>